<keyword evidence="5" id="KW-0539">Nucleus</keyword>
<dbReference type="PROSITE" id="PS50294">
    <property type="entry name" value="WD_REPEATS_REGION"/>
    <property type="match status" value="1"/>
</dbReference>
<dbReference type="PROSITE" id="PS50082">
    <property type="entry name" value="WD_REPEATS_2"/>
    <property type="match status" value="1"/>
</dbReference>
<protein>
    <submittedName>
        <fullName evidence="8">WD repeat-containing protein 46</fullName>
    </submittedName>
</protein>
<keyword evidence="2" id="KW-0698">rRNA processing</keyword>
<dbReference type="GO" id="GO:0006364">
    <property type="term" value="P:rRNA processing"/>
    <property type="evidence" value="ECO:0007669"/>
    <property type="project" value="UniProtKB-KW"/>
</dbReference>
<dbReference type="SMART" id="SM00320">
    <property type="entry name" value="WD40"/>
    <property type="match status" value="4"/>
</dbReference>
<dbReference type="InterPro" id="IPR015943">
    <property type="entry name" value="WD40/YVTN_repeat-like_dom_sf"/>
</dbReference>
<comment type="subcellular location">
    <subcellularLocation>
        <location evidence="1">Nucleus</location>
        <location evidence="1">Nucleolus</location>
    </subcellularLocation>
</comment>
<keyword evidence="3 6" id="KW-0853">WD repeat</keyword>
<dbReference type="Pfam" id="PF00400">
    <property type="entry name" value="WD40"/>
    <property type="match status" value="1"/>
</dbReference>
<organism evidence="8 9">
    <name type="scientific">Cichlidogyrus casuarinus</name>
    <dbReference type="NCBI Taxonomy" id="1844966"/>
    <lineage>
        <taxon>Eukaryota</taxon>
        <taxon>Metazoa</taxon>
        <taxon>Spiralia</taxon>
        <taxon>Lophotrochozoa</taxon>
        <taxon>Platyhelminthes</taxon>
        <taxon>Monogenea</taxon>
        <taxon>Monopisthocotylea</taxon>
        <taxon>Dactylogyridea</taxon>
        <taxon>Ancyrocephalidae</taxon>
        <taxon>Cichlidogyrus</taxon>
    </lineage>
</organism>
<evidence type="ECO:0000259" key="7">
    <source>
        <dbReference type="SMART" id="SM01033"/>
    </source>
</evidence>
<dbReference type="Proteomes" id="UP001626550">
    <property type="component" value="Unassembled WGS sequence"/>
</dbReference>
<accession>A0ABD2Q5M1</accession>
<dbReference type="AlphaFoldDB" id="A0ABD2Q5M1"/>
<dbReference type="EMBL" id="JBJKFK010000879">
    <property type="protein sequence ID" value="KAL3314884.1"/>
    <property type="molecule type" value="Genomic_DNA"/>
</dbReference>
<dbReference type="Gene3D" id="2.130.10.10">
    <property type="entry name" value="YVTN repeat-like/Quinoprotein amine dehydrogenase"/>
    <property type="match status" value="2"/>
</dbReference>
<evidence type="ECO:0000256" key="3">
    <source>
        <dbReference type="ARBA" id="ARBA00022574"/>
    </source>
</evidence>
<feature type="repeat" description="WD" evidence="6">
    <location>
        <begin position="234"/>
        <end position="275"/>
    </location>
</feature>
<dbReference type="InterPro" id="IPR040315">
    <property type="entry name" value="WDR46/Utp7"/>
</dbReference>
<name>A0ABD2Q5M1_9PLAT</name>
<evidence type="ECO:0000256" key="2">
    <source>
        <dbReference type="ARBA" id="ARBA00022552"/>
    </source>
</evidence>
<dbReference type="PANTHER" id="PTHR14085:SF3">
    <property type="entry name" value="WD REPEAT-CONTAINING PROTEIN 46"/>
    <property type="match status" value="1"/>
</dbReference>
<dbReference type="PANTHER" id="PTHR14085">
    <property type="entry name" value="WD-REPEAT PROTEIN BING4"/>
    <property type="match status" value="1"/>
</dbReference>
<evidence type="ECO:0000313" key="9">
    <source>
        <dbReference type="Proteomes" id="UP001626550"/>
    </source>
</evidence>
<comment type="caution">
    <text evidence="8">The sequence shown here is derived from an EMBL/GenBank/DDBJ whole genome shotgun (WGS) entry which is preliminary data.</text>
</comment>
<dbReference type="GO" id="GO:0005730">
    <property type="term" value="C:nucleolus"/>
    <property type="evidence" value="ECO:0007669"/>
    <property type="project" value="UniProtKB-SubCell"/>
</dbReference>
<dbReference type="SMART" id="SM01033">
    <property type="entry name" value="BING4CT"/>
    <property type="match status" value="1"/>
</dbReference>
<dbReference type="InterPro" id="IPR001680">
    <property type="entry name" value="WD40_rpt"/>
</dbReference>
<evidence type="ECO:0000256" key="6">
    <source>
        <dbReference type="PROSITE-ProRule" id="PRU00221"/>
    </source>
</evidence>
<keyword evidence="9" id="KW-1185">Reference proteome</keyword>
<sequence>MDFAGIPTRYHRKRLENRLKHEEKYQKFNKRSKLILPATSGGLEKDDGEIVSQSDIIAQSDVGVASKRFDLTLDCGPYAIDFSSNGRYLALGGRKGHVGLIDWMSKTPCFEVNVNEQCHAVKILHQETMMAAAQEKHLYIYDNQGVELHCIKKLNYVRSMEFLPYHFLLATASSRGYVSYLDLTLGEIISDLGSHMGPIYRTSLNPTNAVLMTGHSSGCVAMWTPSEKRYVVKLLCHPSSVSALAVDITGNYLATSGLEKKLKIWDLRNNYEPLSTVDLPINVDSLSYSQTGLLAASSGQSVQILKDVHLGCVTSDPALQKVPIDHGINRKVLGHAYLAYHSPSQVNCIRFCPYEDVLGLGTKNGFSSIICPGAGQANFDAMEENPFASKSYRQEREVRRLIQRIPAELISIESKIGSVRKEDILEQWDRKRTALLGEVPTSNDTIKVKKNRKKGRSKATKVEMRKQTMRYQRRMLDVSNMMKLRANEGIEKLLNEGSKKSSEVENEFISNWKRPTDIIISKKMGHEKRPSKLRKKRLRNALDLLIPNKREIV</sequence>
<evidence type="ECO:0000256" key="1">
    <source>
        <dbReference type="ARBA" id="ARBA00004604"/>
    </source>
</evidence>
<dbReference type="InterPro" id="IPR012952">
    <property type="entry name" value="BING4_C_dom"/>
</dbReference>
<gene>
    <name evidence="8" type="primary">WDR46</name>
    <name evidence="8" type="ORF">Ciccas_006489</name>
</gene>
<proteinExistence type="predicted"/>
<evidence type="ECO:0000313" key="8">
    <source>
        <dbReference type="EMBL" id="KAL3314884.1"/>
    </source>
</evidence>
<dbReference type="Pfam" id="PF08149">
    <property type="entry name" value="BING4CT"/>
    <property type="match status" value="1"/>
</dbReference>
<keyword evidence="4" id="KW-0677">Repeat</keyword>
<evidence type="ECO:0000256" key="4">
    <source>
        <dbReference type="ARBA" id="ARBA00022737"/>
    </source>
</evidence>
<dbReference type="FunFam" id="2.130.10.10:FF:000378">
    <property type="entry name" value="U3 small nucleolar RNA-associated protein 7"/>
    <property type="match status" value="1"/>
</dbReference>
<dbReference type="SUPFAM" id="SSF50978">
    <property type="entry name" value="WD40 repeat-like"/>
    <property type="match status" value="1"/>
</dbReference>
<evidence type="ECO:0000256" key="5">
    <source>
        <dbReference type="ARBA" id="ARBA00023242"/>
    </source>
</evidence>
<feature type="domain" description="BING4 C-terminal" evidence="7">
    <location>
        <begin position="336"/>
        <end position="414"/>
    </location>
</feature>
<reference evidence="8 9" key="1">
    <citation type="submission" date="2024-11" db="EMBL/GenBank/DDBJ databases">
        <title>Adaptive evolution of stress response genes in parasites aligns with host niche diversity.</title>
        <authorList>
            <person name="Hahn C."/>
            <person name="Resl P."/>
        </authorList>
    </citation>
    <scope>NUCLEOTIDE SEQUENCE [LARGE SCALE GENOMIC DNA]</scope>
    <source>
        <strain evidence="8">EGGRZ-B1_66</strain>
        <tissue evidence="8">Body</tissue>
    </source>
</reference>
<dbReference type="InterPro" id="IPR036322">
    <property type="entry name" value="WD40_repeat_dom_sf"/>
</dbReference>